<organism evidence="1 2">
    <name type="scientific">Lophiotrema nucula</name>
    <dbReference type="NCBI Taxonomy" id="690887"/>
    <lineage>
        <taxon>Eukaryota</taxon>
        <taxon>Fungi</taxon>
        <taxon>Dikarya</taxon>
        <taxon>Ascomycota</taxon>
        <taxon>Pezizomycotina</taxon>
        <taxon>Dothideomycetes</taxon>
        <taxon>Pleosporomycetidae</taxon>
        <taxon>Pleosporales</taxon>
        <taxon>Lophiotremataceae</taxon>
        <taxon>Lophiotrema</taxon>
    </lineage>
</organism>
<sequence length="224" mass="24803">MSESNAQERTIAFLSLKHEPYFDEMYLNLVADLNQDAMVDRLASHSGAIAYLSHCTPDVVLVTDAGVAGEHNKDVLDLLKNYTFHGGTTVFGCTFSSHIRPPVADALFALFDKPWKFGSYTREDTRLRKSSALEKHWKENQSRKPASNNPFYKPPVRDLKQEYSQKAVFLSGVTKGDSVYYPVNESQGAAAAVWAKCENGRIGYVGDVNGEEGSRNVVLAMCGL</sequence>
<gene>
    <name evidence="1" type="ORF">BDV96DRAFT_144971</name>
</gene>
<reference evidence="1" key="1">
    <citation type="journal article" date="2020" name="Stud. Mycol.">
        <title>101 Dothideomycetes genomes: a test case for predicting lifestyles and emergence of pathogens.</title>
        <authorList>
            <person name="Haridas S."/>
            <person name="Albert R."/>
            <person name="Binder M."/>
            <person name="Bloem J."/>
            <person name="Labutti K."/>
            <person name="Salamov A."/>
            <person name="Andreopoulos B."/>
            <person name="Baker S."/>
            <person name="Barry K."/>
            <person name="Bills G."/>
            <person name="Bluhm B."/>
            <person name="Cannon C."/>
            <person name="Castanera R."/>
            <person name="Culley D."/>
            <person name="Daum C."/>
            <person name="Ezra D."/>
            <person name="Gonzalez J."/>
            <person name="Henrissat B."/>
            <person name="Kuo A."/>
            <person name="Liang C."/>
            <person name="Lipzen A."/>
            <person name="Lutzoni F."/>
            <person name="Magnuson J."/>
            <person name="Mondo S."/>
            <person name="Nolan M."/>
            <person name="Ohm R."/>
            <person name="Pangilinan J."/>
            <person name="Park H.-J."/>
            <person name="Ramirez L."/>
            <person name="Alfaro M."/>
            <person name="Sun H."/>
            <person name="Tritt A."/>
            <person name="Yoshinaga Y."/>
            <person name="Zwiers L.-H."/>
            <person name="Turgeon B."/>
            <person name="Goodwin S."/>
            <person name="Spatafora J."/>
            <person name="Crous P."/>
            <person name="Grigoriev I."/>
        </authorList>
    </citation>
    <scope>NUCLEOTIDE SEQUENCE</scope>
    <source>
        <strain evidence="1">CBS 627.86</strain>
    </source>
</reference>
<dbReference type="OrthoDB" id="167809at2759"/>
<evidence type="ECO:0000313" key="2">
    <source>
        <dbReference type="Proteomes" id="UP000799770"/>
    </source>
</evidence>
<protein>
    <submittedName>
        <fullName evidence="1">Uncharacterized protein</fullName>
    </submittedName>
</protein>
<keyword evidence="2" id="KW-1185">Reference proteome</keyword>
<dbReference type="EMBL" id="ML977329">
    <property type="protein sequence ID" value="KAF2112836.1"/>
    <property type="molecule type" value="Genomic_DNA"/>
</dbReference>
<evidence type="ECO:0000313" key="1">
    <source>
        <dbReference type="EMBL" id="KAF2112836.1"/>
    </source>
</evidence>
<accession>A0A6A5Z186</accession>
<proteinExistence type="predicted"/>
<dbReference type="AlphaFoldDB" id="A0A6A5Z186"/>
<dbReference type="Proteomes" id="UP000799770">
    <property type="component" value="Unassembled WGS sequence"/>
</dbReference>
<name>A0A6A5Z186_9PLEO</name>